<evidence type="ECO:0000313" key="1">
    <source>
        <dbReference type="EMBL" id="KAJ8030687.1"/>
    </source>
</evidence>
<protein>
    <submittedName>
        <fullName evidence="1">Uncharacterized protein</fullName>
    </submittedName>
</protein>
<keyword evidence="2" id="KW-1185">Reference proteome</keyword>
<comment type="caution">
    <text evidence="1">The sequence shown here is derived from an EMBL/GenBank/DDBJ whole genome shotgun (WGS) entry which is preliminary data.</text>
</comment>
<dbReference type="EMBL" id="JAIZAY010000013">
    <property type="protein sequence ID" value="KAJ8030687.1"/>
    <property type="molecule type" value="Genomic_DNA"/>
</dbReference>
<evidence type="ECO:0000313" key="2">
    <source>
        <dbReference type="Proteomes" id="UP001152320"/>
    </source>
</evidence>
<reference evidence="1" key="1">
    <citation type="submission" date="2021-10" db="EMBL/GenBank/DDBJ databases">
        <title>Tropical sea cucumber genome reveals ecological adaptation and Cuvierian tubules defense mechanism.</title>
        <authorList>
            <person name="Chen T."/>
        </authorList>
    </citation>
    <scope>NUCLEOTIDE SEQUENCE</scope>
    <source>
        <strain evidence="1">Nanhai2018</strain>
        <tissue evidence="1">Muscle</tissue>
    </source>
</reference>
<dbReference type="Proteomes" id="UP001152320">
    <property type="component" value="Chromosome 13"/>
</dbReference>
<accession>A0A9Q1H0N0</accession>
<proteinExistence type="predicted"/>
<sequence>MLSLQRNVIVGTMNGIFRVMNVIVGARNVIDGAMNSIVRVRNVIGARNVIVRAMNSIVKSGECYGWSKEWYCQTVRVMKVIVRVRMLLSE</sequence>
<dbReference type="AlphaFoldDB" id="A0A9Q1H0N0"/>
<gene>
    <name evidence="1" type="ORF">HOLleu_27166</name>
</gene>
<organism evidence="1 2">
    <name type="scientific">Holothuria leucospilota</name>
    <name type="common">Black long sea cucumber</name>
    <name type="synonym">Mertensiothuria leucospilota</name>
    <dbReference type="NCBI Taxonomy" id="206669"/>
    <lineage>
        <taxon>Eukaryota</taxon>
        <taxon>Metazoa</taxon>
        <taxon>Echinodermata</taxon>
        <taxon>Eleutherozoa</taxon>
        <taxon>Echinozoa</taxon>
        <taxon>Holothuroidea</taxon>
        <taxon>Aspidochirotacea</taxon>
        <taxon>Aspidochirotida</taxon>
        <taxon>Holothuriidae</taxon>
        <taxon>Holothuria</taxon>
    </lineage>
</organism>
<name>A0A9Q1H0N0_HOLLE</name>